<dbReference type="EMBL" id="VFFF01000001">
    <property type="protein sequence ID" value="TNY32891.1"/>
    <property type="molecule type" value="Genomic_DNA"/>
</dbReference>
<dbReference type="RefSeq" id="WP_140193574.1">
    <property type="nucleotide sequence ID" value="NZ_CP065915.1"/>
</dbReference>
<reference evidence="2 3" key="1">
    <citation type="submission" date="2019-06" db="EMBL/GenBank/DDBJ databases">
        <title>Genome of new Rhodobacteraceae sp. SM1903.</title>
        <authorList>
            <person name="Ren X."/>
        </authorList>
    </citation>
    <scope>NUCLEOTIDE SEQUENCE [LARGE SCALE GENOMIC DNA]</scope>
    <source>
        <strain evidence="2 3">SM1903</strain>
    </source>
</reference>
<dbReference type="PROSITE" id="PS50263">
    <property type="entry name" value="CN_HYDROLASE"/>
    <property type="match status" value="1"/>
</dbReference>
<dbReference type="CDD" id="cd07574">
    <property type="entry name" value="nitrilase_Rim1_like"/>
    <property type="match status" value="1"/>
</dbReference>
<dbReference type="Gene3D" id="3.60.110.10">
    <property type="entry name" value="Carbon-nitrogen hydrolase"/>
    <property type="match status" value="1"/>
</dbReference>
<sequence length="288" mass="30927">MKVGALAYRCERLPGWVAHEAKLDRLFAEAGPDLAVLPEYAAMEAALIAGEPDGTPRHWRDRAAERAGDWVEQAKHIAAIHKSWILAGTGPVVTDRGVVNRAWLVSPEGAVGTQDKMILTPYERTEMGMVPGESLTLFDTPLGKLGILVCYDSEFPLLARALVEAGADAILVPSCTDLPQGQTRVRVSCRARAVEGQCLVVQAPLVGQVSGCEPIDSSTGRAAVFTPPDLGLPPDGILAQTETDRQGWALVDVSLSDVTAARRSGQVGNVAHWSEQDHRVTDVRTLRL</sequence>
<keyword evidence="2" id="KW-0378">Hydrolase</keyword>
<dbReference type="PANTHER" id="PTHR23088">
    <property type="entry name" value="NITRILASE-RELATED"/>
    <property type="match status" value="1"/>
</dbReference>
<dbReference type="PANTHER" id="PTHR23088:SF50">
    <property type="entry name" value="HYDROLASE YHCX"/>
    <property type="match status" value="1"/>
</dbReference>
<organism evidence="2 3">
    <name type="scientific">Pelagovum pacificum</name>
    <dbReference type="NCBI Taxonomy" id="2588711"/>
    <lineage>
        <taxon>Bacteria</taxon>
        <taxon>Pseudomonadati</taxon>
        <taxon>Pseudomonadota</taxon>
        <taxon>Alphaproteobacteria</taxon>
        <taxon>Rhodobacterales</taxon>
        <taxon>Paracoccaceae</taxon>
        <taxon>Pelagovum</taxon>
    </lineage>
</organism>
<dbReference type="Proteomes" id="UP000314011">
    <property type="component" value="Unassembled WGS sequence"/>
</dbReference>
<dbReference type="SUPFAM" id="SSF56317">
    <property type="entry name" value="Carbon-nitrogen hydrolase"/>
    <property type="match status" value="1"/>
</dbReference>
<protein>
    <submittedName>
        <fullName evidence="2">Carbon-nitrogen hydrolase family protein</fullName>
    </submittedName>
</protein>
<evidence type="ECO:0000259" key="1">
    <source>
        <dbReference type="PROSITE" id="PS50263"/>
    </source>
</evidence>
<evidence type="ECO:0000313" key="3">
    <source>
        <dbReference type="Proteomes" id="UP000314011"/>
    </source>
</evidence>
<keyword evidence="3" id="KW-1185">Reference proteome</keyword>
<name>A0A5C5GG20_9RHOB</name>
<dbReference type="InterPro" id="IPR003010">
    <property type="entry name" value="C-N_Hydrolase"/>
</dbReference>
<evidence type="ECO:0000313" key="2">
    <source>
        <dbReference type="EMBL" id="TNY32891.1"/>
    </source>
</evidence>
<dbReference type="InterPro" id="IPR036526">
    <property type="entry name" value="C-N_Hydrolase_sf"/>
</dbReference>
<proteinExistence type="predicted"/>
<feature type="domain" description="CN hydrolase" evidence="1">
    <location>
        <begin position="1"/>
        <end position="255"/>
    </location>
</feature>
<dbReference type="Pfam" id="PF00795">
    <property type="entry name" value="CN_hydrolase"/>
    <property type="match status" value="1"/>
</dbReference>
<dbReference type="AlphaFoldDB" id="A0A5C5GG20"/>
<gene>
    <name evidence="2" type="ORF">FHY64_06335</name>
</gene>
<dbReference type="GO" id="GO:0016787">
    <property type="term" value="F:hydrolase activity"/>
    <property type="evidence" value="ECO:0007669"/>
    <property type="project" value="UniProtKB-KW"/>
</dbReference>
<comment type="caution">
    <text evidence="2">The sequence shown here is derived from an EMBL/GenBank/DDBJ whole genome shotgun (WGS) entry which is preliminary data.</text>
</comment>
<accession>A0A5C5GG20</accession>
<dbReference type="OrthoDB" id="9811121at2"/>